<feature type="transmembrane region" description="Helical" evidence="1">
    <location>
        <begin position="27"/>
        <end position="46"/>
    </location>
</feature>
<protein>
    <recommendedName>
        <fullName evidence="3">Multidrug transporter</fullName>
    </recommendedName>
</protein>
<dbReference type="AlphaFoldDB" id="A0A0F9VDJ5"/>
<evidence type="ECO:0000256" key="1">
    <source>
        <dbReference type="SAM" id="Phobius"/>
    </source>
</evidence>
<sequence length="153" mass="17148">MLFGLVLLLIWLVLLVRFPRITLPASAIVAGLALLLAIGAVFFQWLESRQTQQLDIDVRYSPDDCEFGKPLKVTVDNGSAKTAANISWRLLATQTGYNSNLLDISSSDATYRVDAALAPGQNWERCFDPPRLRTGYRAPDLEYRADRIRADFD</sequence>
<comment type="caution">
    <text evidence="2">The sequence shown here is derived from an EMBL/GenBank/DDBJ whole genome shotgun (WGS) entry which is preliminary data.</text>
</comment>
<gene>
    <name evidence="2" type="ORF">LCGC14_0109920</name>
</gene>
<accession>A0A0F9VDJ5</accession>
<evidence type="ECO:0000313" key="2">
    <source>
        <dbReference type="EMBL" id="KKO02130.1"/>
    </source>
</evidence>
<organism evidence="2">
    <name type="scientific">marine sediment metagenome</name>
    <dbReference type="NCBI Taxonomy" id="412755"/>
    <lineage>
        <taxon>unclassified sequences</taxon>
        <taxon>metagenomes</taxon>
        <taxon>ecological metagenomes</taxon>
    </lineage>
</organism>
<keyword evidence="1" id="KW-0812">Transmembrane</keyword>
<evidence type="ECO:0008006" key="3">
    <source>
        <dbReference type="Google" id="ProtNLM"/>
    </source>
</evidence>
<keyword evidence="1" id="KW-1133">Transmembrane helix</keyword>
<dbReference type="EMBL" id="LAZR01000032">
    <property type="protein sequence ID" value="KKO02130.1"/>
    <property type="molecule type" value="Genomic_DNA"/>
</dbReference>
<reference evidence="2" key="1">
    <citation type="journal article" date="2015" name="Nature">
        <title>Complex archaea that bridge the gap between prokaryotes and eukaryotes.</title>
        <authorList>
            <person name="Spang A."/>
            <person name="Saw J.H."/>
            <person name="Jorgensen S.L."/>
            <person name="Zaremba-Niedzwiedzka K."/>
            <person name="Martijn J."/>
            <person name="Lind A.E."/>
            <person name="van Eijk R."/>
            <person name="Schleper C."/>
            <person name="Guy L."/>
            <person name="Ettema T.J."/>
        </authorList>
    </citation>
    <scope>NUCLEOTIDE SEQUENCE</scope>
</reference>
<name>A0A0F9VDJ5_9ZZZZ</name>
<proteinExistence type="predicted"/>
<keyword evidence="1" id="KW-0472">Membrane</keyword>